<keyword evidence="5" id="KW-1185">Reference proteome</keyword>
<organism evidence="3 4">
    <name type="scientific">Limimaricola soesokkakensis</name>
    <dbReference type="NCBI Taxonomy" id="1343159"/>
    <lineage>
        <taxon>Bacteria</taxon>
        <taxon>Pseudomonadati</taxon>
        <taxon>Pseudomonadota</taxon>
        <taxon>Alphaproteobacteria</taxon>
        <taxon>Rhodobacterales</taxon>
        <taxon>Paracoccaceae</taxon>
        <taxon>Limimaricola</taxon>
    </lineage>
</organism>
<evidence type="ECO:0000313" key="5">
    <source>
        <dbReference type="Proteomes" id="UP000240624"/>
    </source>
</evidence>
<dbReference type="RefSeq" id="WP_242665596.1">
    <property type="nucleotide sequence ID" value="NZ_FWFY01000008.1"/>
</dbReference>
<reference evidence="3 4" key="1">
    <citation type="submission" date="2017-03" db="EMBL/GenBank/DDBJ databases">
        <authorList>
            <person name="Afonso C.L."/>
            <person name="Miller P.J."/>
            <person name="Scott M.A."/>
            <person name="Spackman E."/>
            <person name="Goraichik I."/>
            <person name="Dimitrov K.M."/>
            <person name="Suarez D.L."/>
            <person name="Swayne D.E."/>
        </authorList>
    </citation>
    <scope>NUCLEOTIDE SEQUENCE [LARGE SCALE GENOMIC DNA]</scope>
    <source>
        <strain evidence="3 4">CECT 8367</strain>
    </source>
</reference>
<accession>A0A1X6ZLZ0</accession>
<evidence type="ECO:0000256" key="1">
    <source>
        <dbReference type="SAM" id="MobiDB-lite"/>
    </source>
</evidence>
<dbReference type="Proteomes" id="UP000193495">
    <property type="component" value="Unassembled WGS sequence"/>
</dbReference>
<evidence type="ECO:0000313" key="2">
    <source>
        <dbReference type="EMBL" id="PSK85906.1"/>
    </source>
</evidence>
<evidence type="ECO:0000313" key="4">
    <source>
        <dbReference type="Proteomes" id="UP000193495"/>
    </source>
</evidence>
<dbReference type="AlphaFoldDB" id="A0A1X6ZLZ0"/>
<dbReference type="EMBL" id="FWFY01000008">
    <property type="protein sequence ID" value="SLN55238.1"/>
    <property type="molecule type" value="Genomic_DNA"/>
</dbReference>
<dbReference type="EMBL" id="PYGB01000007">
    <property type="protein sequence ID" value="PSK85906.1"/>
    <property type="molecule type" value="Genomic_DNA"/>
</dbReference>
<feature type="region of interest" description="Disordered" evidence="1">
    <location>
        <begin position="58"/>
        <end position="78"/>
    </location>
</feature>
<proteinExistence type="predicted"/>
<name>A0A1X6ZLZ0_9RHOB</name>
<gene>
    <name evidence="2" type="ORF">CLV79_107136</name>
    <name evidence="3" type="ORF">LOS8367_02604</name>
</gene>
<protein>
    <submittedName>
        <fullName evidence="3">Uncharacterized protein</fullName>
    </submittedName>
</protein>
<evidence type="ECO:0000313" key="3">
    <source>
        <dbReference type="EMBL" id="SLN55238.1"/>
    </source>
</evidence>
<dbReference type="Proteomes" id="UP000240624">
    <property type="component" value="Unassembled WGS sequence"/>
</dbReference>
<reference evidence="2 5" key="2">
    <citation type="submission" date="2018-03" db="EMBL/GenBank/DDBJ databases">
        <title>Genomic Encyclopedia of Archaeal and Bacterial Type Strains, Phase II (KMG-II): from individual species to whole genera.</title>
        <authorList>
            <person name="Goeker M."/>
        </authorList>
    </citation>
    <scope>NUCLEOTIDE SEQUENCE [LARGE SCALE GENOMIC DNA]</scope>
    <source>
        <strain evidence="2 5">DSM 29956</strain>
    </source>
</reference>
<sequence length="78" mass="8951">MSDTYACRAQAIAIPGASWGRENNYSQPQPGLALLTGELDQKLLRATAFQIPNHLRHMQRRHGPKHFPCNRNKITYRH</sequence>